<proteinExistence type="predicted"/>
<reference evidence="1 2" key="1">
    <citation type="submission" date="2019-03" db="EMBL/GenBank/DDBJ databases">
        <title>First draft genome of Liparis tanakae, snailfish: a comprehensive survey of snailfish specific genes.</title>
        <authorList>
            <person name="Kim W."/>
            <person name="Song I."/>
            <person name="Jeong J.-H."/>
            <person name="Kim D."/>
            <person name="Kim S."/>
            <person name="Ryu S."/>
            <person name="Song J.Y."/>
            <person name="Lee S.K."/>
        </authorList>
    </citation>
    <scope>NUCLEOTIDE SEQUENCE [LARGE SCALE GENOMIC DNA]</scope>
    <source>
        <tissue evidence="1">Muscle</tissue>
    </source>
</reference>
<name>A0A4Z2EM90_9TELE</name>
<dbReference type="AlphaFoldDB" id="A0A4Z2EM90"/>
<evidence type="ECO:0000313" key="1">
    <source>
        <dbReference type="EMBL" id="TNN29472.1"/>
    </source>
</evidence>
<keyword evidence="2" id="KW-1185">Reference proteome</keyword>
<sequence>MGTSRAILHPSVVTALDISLPAAAAGEQPLRLRRREKMGPTPSTFHREHLGALSVPNDSRLGCGGKVVV</sequence>
<protein>
    <submittedName>
        <fullName evidence="1">Uncharacterized protein</fullName>
    </submittedName>
</protein>
<evidence type="ECO:0000313" key="2">
    <source>
        <dbReference type="Proteomes" id="UP000314294"/>
    </source>
</evidence>
<dbReference type="EMBL" id="SRLO01005611">
    <property type="protein sequence ID" value="TNN29472.1"/>
    <property type="molecule type" value="Genomic_DNA"/>
</dbReference>
<comment type="caution">
    <text evidence="1">The sequence shown here is derived from an EMBL/GenBank/DDBJ whole genome shotgun (WGS) entry which is preliminary data.</text>
</comment>
<dbReference type="Proteomes" id="UP000314294">
    <property type="component" value="Unassembled WGS sequence"/>
</dbReference>
<accession>A0A4Z2EM90</accession>
<organism evidence="1 2">
    <name type="scientific">Liparis tanakae</name>
    <name type="common">Tanaka's snailfish</name>
    <dbReference type="NCBI Taxonomy" id="230148"/>
    <lineage>
        <taxon>Eukaryota</taxon>
        <taxon>Metazoa</taxon>
        <taxon>Chordata</taxon>
        <taxon>Craniata</taxon>
        <taxon>Vertebrata</taxon>
        <taxon>Euteleostomi</taxon>
        <taxon>Actinopterygii</taxon>
        <taxon>Neopterygii</taxon>
        <taxon>Teleostei</taxon>
        <taxon>Neoteleostei</taxon>
        <taxon>Acanthomorphata</taxon>
        <taxon>Eupercaria</taxon>
        <taxon>Perciformes</taxon>
        <taxon>Cottioidei</taxon>
        <taxon>Cottales</taxon>
        <taxon>Liparidae</taxon>
        <taxon>Liparis</taxon>
    </lineage>
</organism>
<gene>
    <name evidence="1" type="ORF">EYF80_060380</name>
</gene>